<dbReference type="RefSeq" id="WP_211910734.1">
    <property type="nucleotide sequence ID" value="NZ_CP036498.1"/>
</dbReference>
<protein>
    <submittedName>
        <fullName evidence="5">Crp/Fnr family transcriptional regulator</fullName>
    </submittedName>
</protein>
<dbReference type="PANTHER" id="PTHR24567">
    <property type="entry name" value="CRP FAMILY TRANSCRIPTIONAL REGULATORY PROTEIN"/>
    <property type="match status" value="1"/>
</dbReference>
<dbReference type="InterPro" id="IPR036388">
    <property type="entry name" value="WH-like_DNA-bd_sf"/>
</dbReference>
<sequence>MNIPADIEVARDSEFLSGLGAEARKLIQPHLNLVSLEAGAVVARPYSKIEKAYFPVSTTFVVDIELKNDASFTTGLIGSDGLLGAGMALDDRVSLYSVSALSIGYAYSIAVQTLKELLLTVPEFRKRALAYEQYFLAQVQQTAACSALHELSGRLSSWLLRLQELAGDELSLTQSDISRMLGVRRTSITECALELQRDGAIDYRRGEISILSKRKLVKASCGCHAEVGDHFSRLFEESFEDD</sequence>
<dbReference type="Gene3D" id="2.60.120.10">
    <property type="entry name" value="Jelly Rolls"/>
    <property type="match status" value="1"/>
</dbReference>
<dbReference type="InterPro" id="IPR018490">
    <property type="entry name" value="cNMP-bd_dom_sf"/>
</dbReference>
<proteinExistence type="predicted"/>
<name>A0ABX8AEA2_9BRAD</name>
<accession>A0ABX8AEA2</accession>
<evidence type="ECO:0000256" key="3">
    <source>
        <dbReference type="ARBA" id="ARBA00023163"/>
    </source>
</evidence>
<evidence type="ECO:0000313" key="5">
    <source>
        <dbReference type="EMBL" id="QUS41998.1"/>
    </source>
</evidence>
<dbReference type="InterPro" id="IPR036390">
    <property type="entry name" value="WH_DNA-bd_sf"/>
</dbReference>
<reference evidence="5 6" key="1">
    <citation type="submission" date="2019-02" db="EMBL/GenBank/DDBJ databases">
        <title>Emended description of the genus Rhodopseudomonas and description of Rhodopseudomonas albus sp. nov., a non-phototrophic, heavy-metal-tolerant bacterium isolated from garden soil.</title>
        <authorList>
            <person name="Bao Z."/>
            <person name="Cao W.W."/>
            <person name="Sato Y."/>
            <person name="Nishizawa T."/>
            <person name="Zhao J."/>
            <person name="Guo Y."/>
            <person name="Ohta H."/>
        </authorList>
    </citation>
    <scope>NUCLEOTIDE SEQUENCE [LARGE SCALE GENOMIC DNA]</scope>
    <source>
        <strain evidence="5 6">SK50-23</strain>
    </source>
</reference>
<keyword evidence="2" id="KW-0238">DNA-binding</keyword>
<evidence type="ECO:0000256" key="1">
    <source>
        <dbReference type="ARBA" id="ARBA00023015"/>
    </source>
</evidence>
<evidence type="ECO:0000256" key="2">
    <source>
        <dbReference type="ARBA" id="ARBA00023125"/>
    </source>
</evidence>
<evidence type="ECO:0000313" key="6">
    <source>
        <dbReference type="Proteomes" id="UP000682843"/>
    </source>
</evidence>
<dbReference type="SUPFAM" id="SSF46785">
    <property type="entry name" value="Winged helix' DNA-binding domain"/>
    <property type="match status" value="1"/>
</dbReference>
<dbReference type="SUPFAM" id="SSF51206">
    <property type="entry name" value="cAMP-binding domain-like"/>
    <property type="match status" value="1"/>
</dbReference>
<dbReference type="Gene3D" id="1.10.10.10">
    <property type="entry name" value="Winged helix-like DNA-binding domain superfamily/Winged helix DNA-binding domain"/>
    <property type="match status" value="1"/>
</dbReference>
<gene>
    <name evidence="5" type="ORF">RPMA_26600</name>
</gene>
<dbReference type="PANTHER" id="PTHR24567:SF74">
    <property type="entry name" value="HTH-TYPE TRANSCRIPTIONAL REGULATOR ARCR"/>
    <property type="match status" value="1"/>
</dbReference>
<dbReference type="EMBL" id="CP036498">
    <property type="protein sequence ID" value="QUS41998.1"/>
    <property type="molecule type" value="Genomic_DNA"/>
</dbReference>
<dbReference type="InterPro" id="IPR012318">
    <property type="entry name" value="HTH_CRP"/>
</dbReference>
<keyword evidence="3" id="KW-0804">Transcription</keyword>
<feature type="domain" description="HTH crp-type" evidence="4">
    <location>
        <begin position="153"/>
        <end position="217"/>
    </location>
</feature>
<organism evidence="5 6">
    <name type="scientific">Tardiphaga alba</name>
    <dbReference type="NCBI Taxonomy" id="340268"/>
    <lineage>
        <taxon>Bacteria</taxon>
        <taxon>Pseudomonadati</taxon>
        <taxon>Pseudomonadota</taxon>
        <taxon>Alphaproteobacteria</taxon>
        <taxon>Hyphomicrobiales</taxon>
        <taxon>Nitrobacteraceae</taxon>
        <taxon>Tardiphaga</taxon>
    </lineage>
</organism>
<keyword evidence="6" id="KW-1185">Reference proteome</keyword>
<evidence type="ECO:0000259" key="4">
    <source>
        <dbReference type="Pfam" id="PF13545"/>
    </source>
</evidence>
<dbReference type="Pfam" id="PF13545">
    <property type="entry name" value="HTH_Crp_2"/>
    <property type="match status" value="1"/>
</dbReference>
<dbReference type="InterPro" id="IPR050397">
    <property type="entry name" value="Env_Response_Regulators"/>
</dbReference>
<keyword evidence="1" id="KW-0805">Transcription regulation</keyword>
<dbReference type="InterPro" id="IPR014710">
    <property type="entry name" value="RmlC-like_jellyroll"/>
</dbReference>
<dbReference type="Proteomes" id="UP000682843">
    <property type="component" value="Chromosome"/>
</dbReference>